<accession>A0AAV5I9E2</accession>
<dbReference type="EMBL" id="BPVZ01000008">
    <property type="protein sequence ID" value="GKU94487.1"/>
    <property type="molecule type" value="Genomic_DNA"/>
</dbReference>
<name>A0AAV5I9E2_9ROSI</name>
<protein>
    <recommendedName>
        <fullName evidence="4">Transmembrane protein 53</fullName>
    </recommendedName>
</protein>
<evidence type="ECO:0000313" key="2">
    <source>
        <dbReference type="EMBL" id="GKU94487.1"/>
    </source>
</evidence>
<organism evidence="2 3">
    <name type="scientific">Rubroshorea leprosula</name>
    <dbReference type="NCBI Taxonomy" id="152421"/>
    <lineage>
        <taxon>Eukaryota</taxon>
        <taxon>Viridiplantae</taxon>
        <taxon>Streptophyta</taxon>
        <taxon>Embryophyta</taxon>
        <taxon>Tracheophyta</taxon>
        <taxon>Spermatophyta</taxon>
        <taxon>Magnoliopsida</taxon>
        <taxon>eudicotyledons</taxon>
        <taxon>Gunneridae</taxon>
        <taxon>Pentapetalae</taxon>
        <taxon>rosids</taxon>
        <taxon>malvids</taxon>
        <taxon>Malvales</taxon>
        <taxon>Dipterocarpaceae</taxon>
        <taxon>Rubroshorea</taxon>
    </lineage>
</organism>
<evidence type="ECO:0008006" key="4">
    <source>
        <dbReference type="Google" id="ProtNLM"/>
    </source>
</evidence>
<keyword evidence="1" id="KW-0812">Transmembrane</keyword>
<dbReference type="AlphaFoldDB" id="A0AAV5I9E2"/>
<keyword evidence="3" id="KW-1185">Reference proteome</keyword>
<sequence>MVVNGVIPSSLASVVLFGWNFLLFEFVPSIQNQRHRFYLEPSAGNVVNGGGGGVEVFGKKERVVTVVLLGWLGAKTKHLKRFVQWFNSQGIHAVTLIVQVTDVLLVDLGTRLEQRMSAFGSQLSSWVSGKEDDGRERCLIFHTFSNTGLFTYELVLV</sequence>
<evidence type="ECO:0000313" key="3">
    <source>
        <dbReference type="Proteomes" id="UP001054252"/>
    </source>
</evidence>
<gene>
    <name evidence="2" type="ORF">SLEP1_g7984</name>
</gene>
<keyword evidence="1" id="KW-1133">Transmembrane helix</keyword>
<comment type="caution">
    <text evidence="2">The sequence shown here is derived from an EMBL/GenBank/DDBJ whole genome shotgun (WGS) entry which is preliminary data.</text>
</comment>
<dbReference type="PANTHER" id="PTHR12265">
    <property type="entry name" value="TRANSMEMBRANE PROTEIN 53"/>
    <property type="match status" value="1"/>
</dbReference>
<dbReference type="InterPro" id="IPR008547">
    <property type="entry name" value="DUF829_TMEM53"/>
</dbReference>
<feature type="transmembrane region" description="Helical" evidence="1">
    <location>
        <begin position="6"/>
        <end position="27"/>
    </location>
</feature>
<dbReference type="PANTHER" id="PTHR12265:SF11">
    <property type="entry name" value="ALPHA_BETA-HYDROLASES SUPERFAMILY PROTEIN"/>
    <property type="match status" value="1"/>
</dbReference>
<dbReference type="Pfam" id="PF05705">
    <property type="entry name" value="DUF829"/>
    <property type="match status" value="1"/>
</dbReference>
<evidence type="ECO:0000256" key="1">
    <source>
        <dbReference type="SAM" id="Phobius"/>
    </source>
</evidence>
<proteinExistence type="predicted"/>
<dbReference type="Proteomes" id="UP001054252">
    <property type="component" value="Unassembled WGS sequence"/>
</dbReference>
<keyword evidence="1" id="KW-0472">Membrane</keyword>
<reference evidence="2 3" key="1">
    <citation type="journal article" date="2021" name="Commun. Biol.">
        <title>The genome of Shorea leprosula (Dipterocarpaceae) highlights the ecological relevance of drought in aseasonal tropical rainforests.</title>
        <authorList>
            <person name="Ng K.K.S."/>
            <person name="Kobayashi M.J."/>
            <person name="Fawcett J.A."/>
            <person name="Hatakeyama M."/>
            <person name="Paape T."/>
            <person name="Ng C.H."/>
            <person name="Ang C.C."/>
            <person name="Tnah L.H."/>
            <person name="Lee C.T."/>
            <person name="Nishiyama T."/>
            <person name="Sese J."/>
            <person name="O'Brien M.J."/>
            <person name="Copetti D."/>
            <person name="Mohd Noor M.I."/>
            <person name="Ong R.C."/>
            <person name="Putra M."/>
            <person name="Sireger I.Z."/>
            <person name="Indrioko S."/>
            <person name="Kosugi Y."/>
            <person name="Izuno A."/>
            <person name="Isagi Y."/>
            <person name="Lee S.L."/>
            <person name="Shimizu K.K."/>
        </authorList>
    </citation>
    <scope>NUCLEOTIDE SEQUENCE [LARGE SCALE GENOMIC DNA]</scope>
    <source>
        <strain evidence="2">214</strain>
    </source>
</reference>